<name>A0A5B7HYL8_PORTR</name>
<evidence type="ECO:0000313" key="2">
    <source>
        <dbReference type="Proteomes" id="UP000324222"/>
    </source>
</evidence>
<keyword evidence="2" id="KW-1185">Reference proteome</keyword>
<sequence>MISGTVLHHGQKGQTKAVQVMGKASPSVVSQAERQVCEMRLLSVKTGGNSVVFMEERAILAAGSVTSLSRTIGRHPTEGLPSSPGWRGGGLTFCIREVDRIEVRERGKSCAARPLQEESFSLSNNLVVNQNCHA</sequence>
<reference evidence="1 2" key="1">
    <citation type="submission" date="2019-05" db="EMBL/GenBank/DDBJ databases">
        <title>Another draft genome of Portunus trituberculatus and its Hox gene families provides insights of decapod evolution.</title>
        <authorList>
            <person name="Jeong J.-H."/>
            <person name="Song I."/>
            <person name="Kim S."/>
            <person name="Choi T."/>
            <person name="Kim D."/>
            <person name="Ryu S."/>
            <person name="Kim W."/>
        </authorList>
    </citation>
    <scope>NUCLEOTIDE SEQUENCE [LARGE SCALE GENOMIC DNA]</scope>
    <source>
        <tissue evidence="1">Muscle</tissue>
    </source>
</reference>
<evidence type="ECO:0000313" key="1">
    <source>
        <dbReference type="EMBL" id="MPC74826.1"/>
    </source>
</evidence>
<proteinExistence type="predicted"/>
<organism evidence="1 2">
    <name type="scientific">Portunus trituberculatus</name>
    <name type="common">Swimming crab</name>
    <name type="synonym">Neptunus trituberculatus</name>
    <dbReference type="NCBI Taxonomy" id="210409"/>
    <lineage>
        <taxon>Eukaryota</taxon>
        <taxon>Metazoa</taxon>
        <taxon>Ecdysozoa</taxon>
        <taxon>Arthropoda</taxon>
        <taxon>Crustacea</taxon>
        <taxon>Multicrustacea</taxon>
        <taxon>Malacostraca</taxon>
        <taxon>Eumalacostraca</taxon>
        <taxon>Eucarida</taxon>
        <taxon>Decapoda</taxon>
        <taxon>Pleocyemata</taxon>
        <taxon>Brachyura</taxon>
        <taxon>Eubrachyura</taxon>
        <taxon>Portunoidea</taxon>
        <taxon>Portunidae</taxon>
        <taxon>Portuninae</taxon>
        <taxon>Portunus</taxon>
    </lineage>
</organism>
<dbReference type="Proteomes" id="UP000324222">
    <property type="component" value="Unassembled WGS sequence"/>
</dbReference>
<accession>A0A5B7HYL8</accession>
<comment type="caution">
    <text evidence="1">The sequence shown here is derived from an EMBL/GenBank/DDBJ whole genome shotgun (WGS) entry which is preliminary data.</text>
</comment>
<gene>
    <name evidence="1" type="ORF">E2C01_069202</name>
</gene>
<dbReference type="EMBL" id="VSRR010039788">
    <property type="protein sequence ID" value="MPC74826.1"/>
    <property type="molecule type" value="Genomic_DNA"/>
</dbReference>
<dbReference type="AlphaFoldDB" id="A0A5B7HYL8"/>
<protein>
    <submittedName>
        <fullName evidence="1">Uncharacterized protein</fullName>
    </submittedName>
</protein>